<dbReference type="GO" id="GO:0046983">
    <property type="term" value="F:protein dimerization activity"/>
    <property type="evidence" value="ECO:0007669"/>
    <property type="project" value="InterPro"/>
</dbReference>
<protein>
    <recommendedName>
        <fullName evidence="2">TTF-type domain-containing protein</fullName>
    </recommendedName>
</protein>
<dbReference type="PANTHER" id="PTHR45749:SF35">
    <property type="entry name" value="AC-LIKE TRANSPOSASE-RELATED"/>
    <property type="match status" value="1"/>
</dbReference>
<dbReference type="OrthoDB" id="1049342at2759"/>
<name>A0A5S9Y5J8_ARATH</name>
<dbReference type="Pfam" id="PF14291">
    <property type="entry name" value="DUF4371"/>
    <property type="match status" value="1"/>
</dbReference>
<gene>
    <name evidence="3" type="ORF">C24_LOCUS22613</name>
</gene>
<dbReference type="SUPFAM" id="SSF53098">
    <property type="entry name" value="Ribonuclease H-like"/>
    <property type="match status" value="1"/>
</dbReference>
<evidence type="ECO:0000259" key="2">
    <source>
        <dbReference type="SMART" id="SM00597"/>
    </source>
</evidence>
<feature type="compositionally biased region" description="Basic and acidic residues" evidence="1">
    <location>
        <begin position="1"/>
        <end position="11"/>
    </location>
</feature>
<dbReference type="Pfam" id="PF05699">
    <property type="entry name" value="Dimer_Tnp_hAT"/>
    <property type="match status" value="1"/>
</dbReference>
<dbReference type="PANTHER" id="PTHR45749">
    <property type="match status" value="1"/>
</dbReference>
<feature type="region of interest" description="Disordered" evidence="1">
    <location>
        <begin position="1"/>
        <end position="50"/>
    </location>
</feature>
<proteinExistence type="predicted"/>
<dbReference type="InterPro" id="IPR012337">
    <property type="entry name" value="RNaseH-like_sf"/>
</dbReference>
<sequence length="807" mass="93475">MENNAERHDTTKNVGVDENMTECGREEATFEPENVNAEFNKKDDENKNEKSDDLVEHCGFSDMYDPANWENIGKGWNEWRDFMVIQGPSKRLPSNYSFPKDGVKRHFSHIYYTRQMSDGEKKDRRWLVYSKAVNKIFCFCCKLFNKSDKTQLATTGFSDWKNILKRLKEHESNRDHILCMKKWLELELRLNKNQTIDKFAQDEINKERTHWRQVLLRIIYVVKTLAKQNLAFRGSNDNIGEEGCGNFLSFIEMIADFYPVMIEHLRRYKERESRSYFLSNKIQNELIAMLANEVKSMIIKKIQGAKYFSVILDCTPDISHHEQMTVIIRCVDVSATSTKVEEFFLTFLKVDDTSGEGLFRELQDVLAAFDLKIDDVRGQGYDNGSNMKGKHKGVQKRFLEINPRAFYTPCSCHSLNLALCDMATTSSKAISFFGIIQRTYCFFSASNKRWKIFEDHVSGLTLKPLSHTRWESHVESVKAIRFQAPKIMDALVYIAENSDDPKEQSEAECLATSETHGIGSFEFLVSMVIWYNLLSVVNIVSKSLQSEDMNIDVAIDQLKGLVSYFQKYRDSGFEKAKLEAKEIAESMEIEAVFPKKAKRVIKRKRHYGEESENVKGSVVLSPEESFRIDYFIQIMDQALYSLETRFEQFQRYEQIFGFLFDLKKLQSASDDSLMASCTNLKDALTHGTHSDILASDLFYELKILREALPKEVRRPIEVLDFLQKVEGCYPNSWIAYRVLLTIPVLVASAERSFSKLKLIKSYLRSSMSQERLSDLAILSIERALVREVDFERLANDFVGEKGRRITL</sequence>
<reference evidence="3 4" key="1">
    <citation type="submission" date="2019-12" db="EMBL/GenBank/DDBJ databases">
        <authorList>
            <person name="Jiao W.-B."/>
            <person name="Schneeberger K."/>
        </authorList>
    </citation>
    <scope>NUCLEOTIDE SEQUENCE [LARGE SCALE GENOMIC DNA]</scope>
    <source>
        <strain evidence="4">cv. C24</strain>
    </source>
</reference>
<dbReference type="SMART" id="SM00597">
    <property type="entry name" value="ZnF_TTF"/>
    <property type="match status" value="1"/>
</dbReference>
<dbReference type="Proteomes" id="UP000434276">
    <property type="component" value="Unassembled WGS sequence"/>
</dbReference>
<organism evidence="3 4">
    <name type="scientific">Arabidopsis thaliana</name>
    <name type="common">Mouse-ear cress</name>
    <dbReference type="NCBI Taxonomy" id="3702"/>
    <lineage>
        <taxon>Eukaryota</taxon>
        <taxon>Viridiplantae</taxon>
        <taxon>Streptophyta</taxon>
        <taxon>Embryophyta</taxon>
        <taxon>Tracheophyta</taxon>
        <taxon>Spermatophyta</taxon>
        <taxon>Magnoliopsida</taxon>
        <taxon>eudicotyledons</taxon>
        <taxon>Gunneridae</taxon>
        <taxon>Pentapetalae</taxon>
        <taxon>rosids</taxon>
        <taxon>malvids</taxon>
        <taxon>Brassicales</taxon>
        <taxon>Brassicaceae</taxon>
        <taxon>Camelineae</taxon>
        <taxon>Arabidopsis</taxon>
    </lineage>
</organism>
<dbReference type="ExpressionAtlas" id="A0A5S9Y5J8">
    <property type="expression patterns" value="baseline and differential"/>
</dbReference>
<dbReference type="InterPro" id="IPR008906">
    <property type="entry name" value="HATC_C_dom"/>
</dbReference>
<dbReference type="InterPro" id="IPR025398">
    <property type="entry name" value="DUF4371"/>
</dbReference>
<evidence type="ECO:0000256" key="1">
    <source>
        <dbReference type="SAM" id="MobiDB-lite"/>
    </source>
</evidence>
<feature type="domain" description="TTF-type" evidence="2">
    <location>
        <begin position="111"/>
        <end position="195"/>
    </location>
</feature>
<evidence type="ECO:0000313" key="4">
    <source>
        <dbReference type="Proteomes" id="UP000434276"/>
    </source>
</evidence>
<dbReference type="InterPro" id="IPR006580">
    <property type="entry name" value="Znf_TTF"/>
</dbReference>
<dbReference type="AlphaFoldDB" id="A0A5S9Y5J8"/>
<evidence type="ECO:0000313" key="3">
    <source>
        <dbReference type="EMBL" id="CAA0403635.1"/>
    </source>
</evidence>
<accession>A0A5S9Y5J8</accession>
<feature type="compositionally biased region" description="Basic and acidic residues" evidence="1">
    <location>
        <begin position="39"/>
        <end position="50"/>
    </location>
</feature>
<dbReference type="EMBL" id="CACSHJ010000096">
    <property type="protein sequence ID" value="CAA0403635.1"/>
    <property type="molecule type" value="Genomic_DNA"/>
</dbReference>